<dbReference type="GO" id="GO:0016491">
    <property type="term" value="F:oxidoreductase activity"/>
    <property type="evidence" value="ECO:0007669"/>
    <property type="project" value="InterPro"/>
</dbReference>
<dbReference type="OrthoDB" id="4444391at2759"/>
<dbReference type="GeneID" id="37201510"/>
<feature type="domain" description="ER-bound oxygenase mpaB/mpaB'/Rubber oxygenase catalytic" evidence="1">
    <location>
        <begin position="51"/>
        <end position="282"/>
    </location>
</feature>
<dbReference type="VEuPathDB" id="FungiDB:BO97DRAFT_427700"/>
<dbReference type="PANTHER" id="PTHR36151:SF3">
    <property type="entry name" value="ER-BOUND OXYGENASE MPAB_MPAB'_RUBBER OXYGENASE CATALYTIC DOMAIN-CONTAINING PROTEIN"/>
    <property type="match status" value="1"/>
</dbReference>
<dbReference type="Pfam" id="PF09995">
    <property type="entry name" value="MPAB_Lcp_cat"/>
    <property type="match status" value="1"/>
</dbReference>
<gene>
    <name evidence="2" type="ORF">BO97DRAFT_427700</name>
</gene>
<keyword evidence="3" id="KW-1185">Reference proteome</keyword>
<sequence>MSEKTITEHISAVPSAASSSSSTTTTTTITNITNITTHIYSLSKLDILPQILSEGILLAGSGAALLLQAAYPGIKSTFPETSSSDSTTTLTHNLTTTLETTLTHISILICGSPHAKQTLLTNLHPPHPASTSPPAKQTNPNPKLWLPATIYTTATDLYQRIYGSLSPSSADSAYTEFGTVLHVLNHSAKDQWPASRLEFWRYWDKQVERLAVTGEAHRVAREVLYPPHQQQGQSALLQGGRVMRVVIRAVTVEMLPPGVREVYGLKSTGRTRALYRGVVRCVGGAVYPAMPGWVRGYPLRRVLGRNSGGWGVDA</sequence>
<organism evidence="2 3">
    <name type="scientific">Aspergillus homomorphus (strain CBS 101889)</name>
    <dbReference type="NCBI Taxonomy" id="1450537"/>
    <lineage>
        <taxon>Eukaryota</taxon>
        <taxon>Fungi</taxon>
        <taxon>Dikarya</taxon>
        <taxon>Ascomycota</taxon>
        <taxon>Pezizomycotina</taxon>
        <taxon>Eurotiomycetes</taxon>
        <taxon>Eurotiomycetidae</taxon>
        <taxon>Eurotiales</taxon>
        <taxon>Aspergillaceae</taxon>
        <taxon>Aspergillus</taxon>
        <taxon>Aspergillus subgen. Circumdati</taxon>
    </lineage>
</organism>
<name>A0A395HMR0_ASPHC</name>
<dbReference type="PANTHER" id="PTHR36151">
    <property type="entry name" value="BLR2777 PROTEIN"/>
    <property type="match status" value="1"/>
</dbReference>
<accession>A0A395HMR0</accession>
<protein>
    <recommendedName>
        <fullName evidence="1">ER-bound oxygenase mpaB/mpaB'/Rubber oxygenase catalytic domain-containing protein</fullName>
    </recommendedName>
</protein>
<dbReference type="EMBL" id="KZ824306">
    <property type="protein sequence ID" value="RAL09222.1"/>
    <property type="molecule type" value="Genomic_DNA"/>
</dbReference>
<dbReference type="STRING" id="1450537.A0A395HMR0"/>
<proteinExistence type="predicted"/>
<dbReference type="Proteomes" id="UP000248961">
    <property type="component" value="Unassembled WGS sequence"/>
</dbReference>
<evidence type="ECO:0000313" key="2">
    <source>
        <dbReference type="EMBL" id="RAL09222.1"/>
    </source>
</evidence>
<dbReference type="RefSeq" id="XP_025548376.1">
    <property type="nucleotide sequence ID" value="XM_025697221.1"/>
</dbReference>
<dbReference type="InterPro" id="IPR018713">
    <property type="entry name" value="MPAB/Lcp_cat_dom"/>
</dbReference>
<reference evidence="2 3" key="1">
    <citation type="submission" date="2018-02" db="EMBL/GenBank/DDBJ databases">
        <title>The genomes of Aspergillus section Nigri reveals drivers in fungal speciation.</title>
        <authorList>
            <consortium name="DOE Joint Genome Institute"/>
            <person name="Vesth T.C."/>
            <person name="Nybo J."/>
            <person name="Theobald S."/>
            <person name="Brandl J."/>
            <person name="Frisvad J.C."/>
            <person name="Nielsen K.F."/>
            <person name="Lyhne E.K."/>
            <person name="Kogle M.E."/>
            <person name="Kuo A."/>
            <person name="Riley R."/>
            <person name="Clum A."/>
            <person name="Nolan M."/>
            <person name="Lipzen A."/>
            <person name="Salamov A."/>
            <person name="Henrissat B."/>
            <person name="Wiebenga A."/>
            <person name="De vries R.P."/>
            <person name="Grigoriev I.V."/>
            <person name="Mortensen U.H."/>
            <person name="Andersen M.R."/>
            <person name="Baker S.E."/>
        </authorList>
    </citation>
    <scope>NUCLEOTIDE SEQUENCE [LARGE SCALE GENOMIC DNA]</scope>
    <source>
        <strain evidence="2 3">CBS 101889</strain>
    </source>
</reference>
<dbReference type="AlphaFoldDB" id="A0A395HMR0"/>
<evidence type="ECO:0000313" key="3">
    <source>
        <dbReference type="Proteomes" id="UP000248961"/>
    </source>
</evidence>
<evidence type="ECO:0000259" key="1">
    <source>
        <dbReference type="Pfam" id="PF09995"/>
    </source>
</evidence>